<dbReference type="GO" id="GO:0005829">
    <property type="term" value="C:cytosol"/>
    <property type="evidence" value="ECO:0007669"/>
    <property type="project" value="TreeGrafter"/>
</dbReference>
<sequence length="337" mass="37212">MSGKEIPTTGTRTKLAPSIEAFLKDNPKLHLGGDVDFHQERRHHTEVFGFHKLEKSKQASIGNVEFTAVRGPHGTIPIRLFYPSAYTEGRRKEVAALVYMHGGGYTVGSVDEFENGLRLVAEAAEIITIGIDYRLAPEFKFPTQLDEYAAVVEWAQGSEGATRGIKSDLVLGGGDSAGGNMTEALSLRLRDEGKKNIHAQILLYPESRVPFDTPAAEENNSGLYLECNGIFSFADHYLPRPPEKAYPPSHKYVSPGMQKNEYLKGVPQAALFTCGFDPLRDVGVEYGNKLQKAGVEVHWHHYPELTHGFLQMAPWSEEALKATLEVGKEAKKLAYGL</sequence>
<evidence type="ECO:0000259" key="1">
    <source>
        <dbReference type="Pfam" id="PF07859"/>
    </source>
</evidence>
<accession>A0A6H0Y3U7</accession>
<protein>
    <recommendedName>
        <fullName evidence="1">Alpha/beta hydrolase fold-3 domain-containing protein</fullName>
    </recommendedName>
</protein>
<feature type="domain" description="Alpha/beta hydrolase fold-3" evidence="1">
    <location>
        <begin position="97"/>
        <end position="310"/>
    </location>
</feature>
<dbReference type="GO" id="GO:0019433">
    <property type="term" value="P:triglyceride catabolic process"/>
    <property type="evidence" value="ECO:0007669"/>
    <property type="project" value="TreeGrafter"/>
</dbReference>
<dbReference type="SUPFAM" id="SSF53474">
    <property type="entry name" value="alpha/beta-Hydrolases"/>
    <property type="match status" value="1"/>
</dbReference>
<dbReference type="PANTHER" id="PTHR23025">
    <property type="entry name" value="TRIACYLGLYCEROL LIPASE"/>
    <property type="match status" value="1"/>
</dbReference>
<dbReference type="Proteomes" id="UP000503462">
    <property type="component" value="Chromosome 4"/>
</dbReference>
<dbReference type="EMBL" id="CP051142">
    <property type="protein sequence ID" value="QIX01300.1"/>
    <property type="molecule type" value="Genomic_DNA"/>
</dbReference>
<dbReference type="AlphaFoldDB" id="A0A6H0Y3U7"/>
<dbReference type="OrthoDB" id="408631at2759"/>
<dbReference type="GO" id="GO:0004806">
    <property type="term" value="F:triacylglycerol lipase activity"/>
    <property type="evidence" value="ECO:0007669"/>
    <property type="project" value="TreeGrafter"/>
</dbReference>
<keyword evidence="3" id="KW-1185">Reference proteome</keyword>
<gene>
    <name evidence="2" type="ORF">AMS68_006817</name>
</gene>
<dbReference type="GO" id="GO:0004771">
    <property type="term" value="F:sterol ester esterase activity"/>
    <property type="evidence" value="ECO:0007669"/>
    <property type="project" value="TreeGrafter"/>
</dbReference>
<dbReference type="Pfam" id="PF07859">
    <property type="entry name" value="Abhydrolase_3"/>
    <property type="match status" value="1"/>
</dbReference>
<organism evidence="2 3">
    <name type="scientific">Peltaster fructicola</name>
    <dbReference type="NCBI Taxonomy" id="286661"/>
    <lineage>
        <taxon>Eukaryota</taxon>
        <taxon>Fungi</taxon>
        <taxon>Dikarya</taxon>
        <taxon>Ascomycota</taxon>
        <taxon>Pezizomycotina</taxon>
        <taxon>Dothideomycetes</taxon>
        <taxon>Dothideomycetes incertae sedis</taxon>
        <taxon>Peltaster</taxon>
    </lineage>
</organism>
<reference evidence="2 3" key="1">
    <citation type="journal article" date="2016" name="Sci. Rep.">
        <title>Peltaster fructicola genome reveals evolution from an invasive phytopathogen to an ectophytic parasite.</title>
        <authorList>
            <person name="Xu C."/>
            <person name="Chen H."/>
            <person name="Gleason M.L."/>
            <person name="Xu J.R."/>
            <person name="Liu H."/>
            <person name="Zhang R."/>
            <person name="Sun G."/>
        </authorList>
    </citation>
    <scope>NUCLEOTIDE SEQUENCE [LARGE SCALE GENOMIC DNA]</scope>
    <source>
        <strain evidence="2 3">LNHT1506</strain>
    </source>
</reference>
<proteinExistence type="predicted"/>
<name>A0A6H0Y3U7_9PEZI</name>
<evidence type="ECO:0000313" key="3">
    <source>
        <dbReference type="Proteomes" id="UP000503462"/>
    </source>
</evidence>
<dbReference type="InterPro" id="IPR029058">
    <property type="entry name" value="AB_hydrolase_fold"/>
</dbReference>
<dbReference type="InterPro" id="IPR013094">
    <property type="entry name" value="AB_hydrolase_3"/>
</dbReference>
<dbReference type="PANTHER" id="PTHR23025:SF4">
    <property type="entry name" value="ALPHA_BETA HYDROLASE FOLD-3 DOMAIN-CONTAINING PROTEIN"/>
    <property type="match status" value="1"/>
</dbReference>
<evidence type="ECO:0000313" key="2">
    <source>
        <dbReference type="EMBL" id="QIX01300.1"/>
    </source>
</evidence>
<dbReference type="Gene3D" id="3.40.50.1820">
    <property type="entry name" value="alpha/beta hydrolase"/>
    <property type="match status" value="1"/>
</dbReference>